<dbReference type="NCBIfam" id="NF040494">
    <property type="entry name" value="nitrored_ArsF"/>
    <property type="match status" value="1"/>
</dbReference>
<dbReference type="AlphaFoldDB" id="A0A645J6S1"/>
<protein>
    <submittedName>
        <fullName evidence="1">Uncharacterized protein</fullName>
    </submittedName>
</protein>
<organism evidence="1">
    <name type="scientific">bioreactor metagenome</name>
    <dbReference type="NCBI Taxonomy" id="1076179"/>
    <lineage>
        <taxon>unclassified sequences</taxon>
        <taxon>metagenomes</taxon>
        <taxon>ecological metagenomes</taxon>
    </lineage>
</organism>
<accession>A0A645J6S1</accession>
<name>A0A645J6S1_9ZZZZ</name>
<gene>
    <name evidence="1" type="ORF">SDC9_207079</name>
</gene>
<proteinExistence type="predicted"/>
<comment type="caution">
    <text evidence="1">The sequence shown here is derived from an EMBL/GenBank/DDBJ whole genome shotgun (WGS) entry which is preliminary data.</text>
</comment>
<dbReference type="EMBL" id="VSSQ01133257">
    <property type="protein sequence ID" value="MPN59358.1"/>
    <property type="molecule type" value="Genomic_DNA"/>
</dbReference>
<reference evidence="1" key="1">
    <citation type="submission" date="2019-08" db="EMBL/GenBank/DDBJ databases">
        <authorList>
            <person name="Kucharzyk K."/>
            <person name="Murdoch R.W."/>
            <person name="Higgins S."/>
            <person name="Loffler F."/>
        </authorList>
    </citation>
    <scope>NUCLEOTIDE SEQUENCE</scope>
</reference>
<evidence type="ECO:0000313" key="1">
    <source>
        <dbReference type="EMBL" id="MPN59358.1"/>
    </source>
</evidence>
<dbReference type="InterPro" id="IPR047698">
    <property type="entry name" value="ArsF-like"/>
</dbReference>
<sequence length="89" mass="10407">MTCNRIEELVRKALESQFADELKAGTIVFHSVNVDDPANEHFIRDFALDSKIVVMRRGEKFEKFPDVWTLVRDPEKFTAYIRSGVEQFQ</sequence>